<dbReference type="InterPro" id="IPR001387">
    <property type="entry name" value="Cro/C1-type_HTH"/>
</dbReference>
<dbReference type="Proteomes" id="UP000244224">
    <property type="component" value="Unassembled WGS sequence"/>
</dbReference>
<dbReference type="AlphaFoldDB" id="A0A2T6AP63"/>
<name>A0A2T6AP63_9RHOB</name>
<dbReference type="InterPro" id="IPR010982">
    <property type="entry name" value="Lambda_DNA-bd_dom_sf"/>
</dbReference>
<dbReference type="InterPro" id="IPR039418">
    <property type="entry name" value="LexA-like"/>
</dbReference>
<dbReference type="PANTHER" id="PTHR40661:SF3">
    <property type="entry name" value="FELS-1 PROPHAGE TRANSCRIPTIONAL REGULATOR"/>
    <property type="match status" value="1"/>
</dbReference>
<keyword evidence="1" id="KW-0805">Transcription regulation</keyword>
<dbReference type="CDD" id="cd00093">
    <property type="entry name" value="HTH_XRE"/>
    <property type="match status" value="1"/>
</dbReference>
<evidence type="ECO:0000313" key="6">
    <source>
        <dbReference type="Proteomes" id="UP000244224"/>
    </source>
</evidence>
<evidence type="ECO:0000256" key="1">
    <source>
        <dbReference type="ARBA" id="ARBA00023015"/>
    </source>
</evidence>
<accession>A0A2T6AP63</accession>
<dbReference type="Pfam" id="PF00717">
    <property type="entry name" value="Peptidase_S24"/>
    <property type="match status" value="1"/>
</dbReference>
<evidence type="ECO:0000259" key="4">
    <source>
        <dbReference type="PROSITE" id="PS50943"/>
    </source>
</evidence>
<dbReference type="GO" id="GO:0003677">
    <property type="term" value="F:DNA binding"/>
    <property type="evidence" value="ECO:0007669"/>
    <property type="project" value="UniProtKB-KW"/>
</dbReference>
<keyword evidence="3" id="KW-0804">Transcription</keyword>
<dbReference type="Gene3D" id="1.10.260.40">
    <property type="entry name" value="lambda repressor-like DNA-binding domains"/>
    <property type="match status" value="1"/>
</dbReference>
<comment type="caution">
    <text evidence="5">The sequence shown here is derived from an EMBL/GenBank/DDBJ whole genome shotgun (WGS) entry which is preliminary data.</text>
</comment>
<organism evidence="5 6">
    <name type="scientific">Gemmobacter caeni</name>
    <dbReference type="NCBI Taxonomy" id="589035"/>
    <lineage>
        <taxon>Bacteria</taxon>
        <taxon>Pseudomonadati</taxon>
        <taxon>Pseudomonadota</taxon>
        <taxon>Alphaproteobacteria</taxon>
        <taxon>Rhodobacterales</taxon>
        <taxon>Paracoccaceae</taxon>
        <taxon>Gemmobacter</taxon>
    </lineage>
</organism>
<evidence type="ECO:0000256" key="2">
    <source>
        <dbReference type="ARBA" id="ARBA00023125"/>
    </source>
</evidence>
<dbReference type="OrthoDB" id="528805at2"/>
<evidence type="ECO:0000313" key="5">
    <source>
        <dbReference type="EMBL" id="PTX45608.1"/>
    </source>
</evidence>
<sequence>MNSEEPDKFVEGLRRYFDENPEVKPATVGVRAGLSQWAIAKMLSGATKSPKHQTAEKIAKAIGMSVEEVAGHSFDAADLSMEVTSTPLIDVWNVAASAGNGMIAPDHEIVTERLAFPPDFLARLTKTNPRHLAIIGVKGDSMSPTLNDDDIVMLDTSKCNLDWDGIFVLRFGDALHVKRIARGRGDTIQIISDNQNYRAQELPRDEVHPVGRVIWFGKKV</sequence>
<dbReference type="InterPro" id="IPR015927">
    <property type="entry name" value="Peptidase_S24_S26A/B/C"/>
</dbReference>
<dbReference type="InterPro" id="IPR036286">
    <property type="entry name" value="LexA/Signal_pep-like_sf"/>
</dbReference>
<feature type="domain" description="HTH cro/C1-type" evidence="4">
    <location>
        <begin position="31"/>
        <end position="69"/>
    </location>
</feature>
<evidence type="ECO:0000256" key="3">
    <source>
        <dbReference type="ARBA" id="ARBA00023163"/>
    </source>
</evidence>
<dbReference type="Gene3D" id="2.10.109.10">
    <property type="entry name" value="Umud Fragment, subunit A"/>
    <property type="match status" value="1"/>
</dbReference>
<keyword evidence="2" id="KW-0238">DNA-binding</keyword>
<gene>
    <name evidence="5" type="ORF">C8N34_12138</name>
</gene>
<dbReference type="SUPFAM" id="SSF47413">
    <property type="entry name" value="lambda repressor-like DNA-binding domains"/>
    <property type="match status" value="1"/>
</dbReference>
<dbReference type="SUPFAM" id="SSF51306">
    <property type="entry name" value="LexA/Signal peptidase"/>
    <property type="match status" value="1"/>
</dbReference>
<dbReference type="PROSITE" id="PS50943">
    <property type="entry name" value="HTH_CROC1"/>
    <property type="match status" value="1"/>
</dbReference>
<dbReference type="PANTHER" id="PTHR40661">
    <property type="match status" value="1"/>
</dbReference>
<protein>
    <submittedName>
        <fullName evidence="5">Phage repressor protein C with HTH and peptisase S24 domain</fullName>
    </submittedName>
</protein>
<keyword evidence="6" id="KW-1185">Reference proteome</keyword>
<dbReference type="CDD" id="cd06529">
    <property type="entry name" value="S24_LexA-like"/>
    <property type="match status" value="1"/>
</dbReference>
<dbReference type="EMBL" id="QBKP01000021">
    <property type="protein sequence ID" value="PTX45608.1"/>
    <property type="molecule type" value="Genomic_DNA"/>
</dbReference>
<proteinExistence type="predicted"/>
<dbReference type="RefSeq" id="WP_158640783.1">
    <property type="nucleotide sequence ID" value="NZ_QBKP01000021.1"/>
</dbReference>
<reference evidence="5 6" key="1">
    <citation type="submission" date="2018-04" db="EMBL/GenBank/DDBJ databases">
        <title>Genomic Encyclopedia of Archaeal and Bacterial Type Strains, Phase II (KMG-II): from individual species to whole genera.</title>
        <authorList>
            <person name="Goeker M."/>
        </authorList>
    </citation>
    <scope>NUCLEOTIDE SEQUENCE [LARGE SCALE GENOMIC DNA]</scope>
    <source>
        <strain evidence="5 6">DSM 21823</strain>
    </source>
</reference>